<dbReference type="EMBL" id="QXFZ01002154">
    <property type="protein sequence ID" value="KAE9080109.1"/>
    <property type="molecule type" value="Genomic_DNA"/>
</dbReference>
<reference evidence="6 7" key="1">
    <citation type="submission" date="2018-08" db="EMBL/GenBank/DDBJ databases">
        <title>Genomic investigation of the strawberry pathogen Phytophthora fragariae indicates pathogenicity is determined by transcriptional variation in three key races.</title>
        <authorList>
            <person name="Adams T.M."/>
            <person name="Armitage A.D."/>
            <person name="Sobczyk M.K."/>
            <person name="Bates H.J."/>
            <person name="Dunwell J.M."/>
            <person name="Nellist C.F."/>
            <person name="Harrison R.J."/>
        </authorList>
    </citation>
    <scope>NUCLEOTIDE SEQUENCE [LARGE SCALE GENOMIC DNA]</scope>
    <source>
        <strain evidence="5 7">A4</strain>
        <strain evidence="4 8">BC-1</strain>
        <strain evidence="3 6">NOV-27</strain>
        <strain evidence="2 9">NOV-5</strain>
        <strain evidence="1 10">NOV-71</strain>
    </source>
</reference>
<dbReference type="EMBL" id="QXGD01001983">
    <property type="protein sequence ID" value="KAE9195596.1"/>
    <property type="molecule type" value="Genomic_DNA"/>
</dbReference>
<dbReference type="EMBL" id="QXGE01001103">
    <property type="protein sequence ID" value="KAE9297781.1"/>
    <property type="molecule type" value="Genomic_DNA"/>
</dbReference>
<organism evidence="2 9">
    <name type="scientific">Phytophthora fragariae</name>
    <dbReference type="NCBI Taxonomy" id="53985"/>
    <lineage>
        <taxon>Eukaryota</taxon>
        <taxon>Sar</taxon>
        <taxon>Stramenopiles</taxon>
        <taxon>Oomycota</taxon>
        <taxon>Peronosporomycetes</taxon>
        <taxon>Peronosporales</taxon>
        <taxon>Peronosporaceae</taxon>
        <taxon>Phytophthora</taxon>
    </lineage>
</organism>
<dbReference type="Proteomes" id="UP000440367">
    <property type="component" value="Unassembled WGS sequence"/>
</dbReference>
<evidence type="ECO:0000313" key="7">
    <source>
        <dbReference type="Proteomes" id="UP000437068"/>
    </source>
</evidence>
<dbReference type="AlphaFoldDB" id="A0A6A3S0S9"/>
<dbReference type="Proteomes" id="UP000437068">
    <property type="component" value="Unassembled WGS sequence"/>
</dbReference>
<dbReference type="OrthoDB" id="114360at2759"/>
<dbReference type="Proteomes" id="UP000433483">
    <property type="component" value="Unassembled WGS sequence"/>
</dbReference>
<accession>A0A6A3S0S9</accession>
<comment type="caution">
    <text evidence="2">The sequence shown here is derived from an EMBL/GenBank/DDBJ whole genome shotgun (WGS) entry which is preliminary data.</text>
</comment>
<evidence type="ECO:0000313" key="1">
    <source>
        <dbReference type="EMBL" id="KAE9080109.1"/>
    </source>
</evidence>
<proteinExistence type="predicted"/>
<evidence type="ECO:0000313" key="10">
    <source>
        <dbReference type="Proteomes" id="UP000441208"/>
    </source>
</evidence>
<evidence type="ECO:0000313" key="6">
    <source>
        <dbReference type="Proteomes" id="UP000433483"/>
    </source>
</evidence>
<dbReference type="Proteomes" id="UP000441208">
    <property type="component" value="Unassembled WGS sequence"/>
</dbReference>
<evidence type="ECO:0000313" key="8">
    <source>
        <dbReference type="Proteomes" id="UP000440367"/>
    </source>
</evidence>
<dbReference type="Proteomes" id="UP000440732">
    <property type="component" value="Unassembled WGS sequence"/>
</dbReference>
<name>A0A6A3S0S9_9STRA</name>
<evidence type="ECO:0000313" key="9">
    <source>
        <dbReference type="Proteomes" id="UP000440732"/>
    </source>
</evidence>
<dbReference type="EMBL" id="QXGB01002084">
    <property type="protein sequence ID" value="KAE9181756.1"/>
    <property type="molecule type" value="Genomic_DNA"/>
</dbReference>
<protein>
    <submittedName>
        <fullName evidence="2">Uncharacterized protein</fullName>
    </submittedName>
</protein>
<evidence type="ECO:0000313" key="2">
    <source>
        <dbReference type="EMBL" id="KAE9104226.1"/>
    </source>
</evidence>
<gene>
    <name evidence="5" type="ORF">PF001_g16239</name>
    <name evidence="4" type="ORF">PF002_g23278</name>
    <name evidence="3" type="ORF">PF005_g22769</name>
    <name evidence="2" type="ORF">PF006_g21964</name>
    <name evidence="1" type="ORF">PF007_g23175</name>
</gene>
<dbReference type="EMBL" id="QXGA01002082">
    <property type="protein sequence ID" value="KAE9104226.1"/>
    <property type="molecule type" value="Genomic_DNA"/>
</dbReference>
<evidence type="ECO:0000313" key="3">
    <source>
        <dbReference type="EMBL" id="KAE9181756.1"/>
    </source>
</evidence>
<keyword evidence="6" id="KW-1185">Reference proteome</keyword>
<evidence type="ECO:0000313" key="4">
    <source>
        <dbReference type="EMBL" id="KAE9195596.1"/>
    </source>
</evidence>
<evidence type="ECO:0000313" key="5">
    <source>
        <dbReference type="EMBL" id="KAE9297781.1"/>
    </source>
</evidence>
<sequence length="169" mass="19220">MVKVTLGWEIVYVFEVWIMDHHAGVDVILGTDFVIPAGVRLDLFNSIAKLPDEFEINLIKSANACEDTEYGKTGATETVEVTSRLTAEFKLQRRPPDATTHELWVQRVNKLVPTVRFTRNGRPSRVLLTNTGEKPGSRPAHFPVVQWMPHEVLPLTEGYVRMDSTKYRD</sequence>